<dbReference type="NCBIfam" id="NF005932">
    <property type="entry name" value="PRK07956.1"/>
    <property type="match status" value="1"/>
</dbReference>
<dbReference type="InterPro" id="IPR036420">
    <property type="entry name" value="BRCT_dom_sf"/>
</dbReference>
<dbReference type="PANTHER" id="PTHR23389:SF9">
    <property type="entry name" value="DNA LIGASE"/>
    <property type="match status" value="1"/>
</dbReference>
<evidence type="ECO:0000256" key="7">
    <source>
        <dbReference type="ARBA" id="ARBA00022842"/>
    </source>
</evidence>
<dbReference type="InterPro" id="IPR033136">
    <property type="entry name" value="DNA_ligase_CS"/>
</dbReference>
<feature type="binding site" evidence="11">
    <location>
        <position position="174"/>
    </location>
    <ligand>
        <name>NAD(+)</name>
        <dbReference type="ChEBI" id="CHEBI:57540"/>
    </ligand>
</feature>
<dbReference type="InterPro" id="IPR012340">
    <property type="entry name" value="NA-bd_OB-fold"/>
</dbReference>
<dbReference type="PROSITE" id="PS50172">
    <property type="entry name" value="BRCT"/>
    <property type="match status" value="1"/>
</dbReference>
<dbReference type="Pfam" id="PF12826">
    <property type="entry name" value="HHH_2"/>
    <property type="match status" value="1"/>
</dbReference>
<dbReference type="SUPFAM" id="SSF52113">
    <property type="entry name" value="BRCT domain"/>
    <property type="match status" value="1"/>
</dbReference>
<evidence type="ECO:0000256" key="10">
    <source>
        <dbReference type="ARBA" id="ARBA00034005"/>
    </source>
</evidence>
<keyword evidence="3 11" id="KW-0235">DNA replication</keyword>
<dbReference type="SUPFAM" id="SSF47781">
    <property type="entry name" value="RuvA domain 2-like"/>
    <property type="match status" value="1"/>
</dbReference>
<feature type="binding site" evidence="11">
    <location>
        <position position="409"/>
    </location>
    <ligand>
        <name>Zn(2+)</name>
        <dbReference type="ChEBI" id="CHEBI:29105"/>
    </ligand>
</feature>
<keyword evidence="14" id="KW-1185">Reference proteome</keyword>
<dbReference type="Pfam" id="PF01653">
    <property type="entry name" value="DNA_ligase_aden"/>
    <property type="match status" value="1"/>
</dbReference>
<dbReference type="SUPFAM" id="SSF56091">
    <property type="entry name" value="DNA ligase/mRNA capping enzyme, catalytic domain"/>
    <property type="match status" value="1"/>
</dbReference>
<evidence type="ECO:0000313" key="13">
    <source>
        <dbReference type="EMBL" id="MFB9887527.1"/>
    </source>
</evidence>
<dbReference type="InterPro" id="IPR003583">
    <property type="entry name" value="Hlx-hairpin-Hlx_DNA-bd_motif"/>
</dbReference>
<feature type="binding site" evidence="11">
    <location>
        <position position="433"/>
    </location>
    <ligand>
        <name>Zn(2+)</name>
        <dbReference type="ChEBI" id="CHEBI:29105"/>
    </ligand>
</feature>
<comment type="catalytic activity">
    <reaction evidence="10 11">
        <text>NAD(+) + (deoxyribonucleotide)n-3'-hydroxyl + 5'-phospho-(deoxyribonucleotide)m = (deoxyribonucleotide)n+m + AMP + beta-nicotinamide D-nucleotide.</text>
        <dbReference type="EC" id="6.5.1.2"/>
    </reaction>
</comment>
<dbReference type="PROSITE" id="PS01056">
    <property type="entry name" value="DNA_LIGASE_N2"/>
    <property type="match status" value="1"/>
</dbReference>
<feature type="binding site" evidence="11">
    <location>
        <position position="114"/>
    </location>
    <ligand>
        <name>NAD(+)</name>
        <dbReference type="ChEBI" id="CHEBI:57540"/>
    </ligand>
</feature>
<feature type="binding site" evidence="11">
    <location>
        <position position="315"/>
    </location>
    <ligand>
        <name>NAD(+)</name>
        <dbReference type="ChEBI" id="CHEBI:57540"/>
    </ligand>
</feature>
<dbReference type="InterPro" id="IPR013840">
    <property type="entry name" value="DNAligase_N"/>
</dbReference>
<dbReference type="Pfam" id="PF14520">
    <property type="entry name" value="HHH_5"/>
    <property type="match status" value="1"/>
</dbReference>
<dbReference type="SMART" id="SM00532">
    <property type="entry name" value="LIGANc"/>
    <property type="match status" value="1"/>
</dbReference>
<feature type="active site" description="N6-AMP-lysine intermediate" evidence="11">
    <location>
        <position position="116"/>
    </location>
</feature>
<feature type="binding site" evidence="11">
    <location>
        <begin position="80"/>
        <end position="81"/>
    </location>
    <ligand>
        <name>NAD(+)</name>
        <dbReference type="ChEBI" id="CHEBI:57540"/>
    </ligand>
</feature>
<sequence length="671" mass="73450">MDIQNELEQLRQQIRDCDHAYYVEDDPILADADYDRLLQRLRTLEAEYPHLVTQDSPSQRVAGQPSGAFASVSHLTPMLSLDNVFSAEEMDDFLRRAKERLALPAIAELELVAEPKLDGIAVSLVYEQGVLVRAATRGDGETGESITSNVRTLKSVPLRLRGDNWPAVLEVRGEIVMPKASFESMNALAMAKGEKVFVNPRNAAAGSLRQLDPSVTAKRALVCYCYSLGYAQPEVSVTTQAQALSLLKSWGFKINELIEVVSGAEGVAAYYQKMLSQREHLGYEIDGLVFKVNRRDWQQALGFISRAPRWATAYKFPAQEATTTVLQVEFQVGRTGALTPVARLQPVFVGGVTVANATLHNIDEIARLDLHEGDRVIIRRAGDVIPQIVKVVSAERPAQAKPVQLPSHCPVCAAEVEREPEQAAIRCSAGISCPAQRKEAVRHFASRKAMDIEGLGEKLIEQLVDLEWVKSPADLYALQKAQLMALERMGAKSAQNLLLAIEASKDTTLARFIYALGIREVGETTARTLVQALGSLEALMQASEEELMQIKDIGPVVAKHLAVFFRQEDNLSVIRRLQEAGVRWADVAVSQEAQPLTGQTVVLTGTFTSMTRDEAKQRLESLGAKVAGSVSAKTSWVVAGPGAGSKLAKAEALGVEVRDEQALLELLAQWQ</sequence>
<keyword evidence="5 11" id="KW-0227">DNA damage</keyword>
<dbReference type="GO" id="GO:0003911">
    <property type="term" value="F:DNA ligase (NAD+) activity"/>
    <property type="evidence" value="ECO:0007669"/>
    <property type="project" value="UniProtKB-EC"/>
</dbReference>
<organism evidence="13 14">
    <name type="scientific">Balneatrix alpica</name>
    <dbReference type="NCBI Taxonomy" id="75684"/>
    <lineage>
        <taxon>Bacteria</taxon>
        <taxon>Pseudomonadati</taxon>
        <taxon>Pseudomonadota</taxon>
        <taxon>Gammaproteobacteria</taxon>
        <taxon>Oceanospirillales</taxon>
        <taxon>Balneatrichaceae</taxon>
        <taxon>Balneatrix</taxon>
    </lineage>
</organism>
<dbReference type="Pfam" id="PF00533">
    <property type="entry name" value="BRCT"/>
    <property type="match status" value="1"/>
</dbReference>
<comment type="function">
    <text evidence="1 11">DNA ligase that catalyzes the formation of phosphodiester linkages between 5'-phosphoryl and 3'-hydroxyl groups in double-stranded DNA using NAD as a coenzyme and as the energy source for the reaction. It is essential for DNA replication and repair of damaged DNA.</text>
</comment>
<dbReference type="Gene3D" id="3.40.50.10190">
    <property type="entry name" value="BRCT domain"/>
    <property type="match status" value="1"/>
</dbReference>
<feature type="domain" description="BRCT" evidence="12">
    <location>
        <begin position="591"/>
        <end position="671"/>
    </location>
</feature>
<evidence type="ECO:0000256" key="2">
    <source>
        <dbReference type="ARBA" id="ARBA00022598"/>
    </source>
</evidence>
<keyword evidence="6 11" id="KW-0862">Zinc</keyword>
<evidence type="ECO:0000256" key="9">
    <source>
        <dbReference type="ARBA" id="ARBA00023204"/>
    </source>
</evidence>
<dbReference type="Gene3D" id="2.40.50.140">
    <property type="entry name" value="Nucleic acid-binding proteins"/>
    <property type="match status" value="1"/>
</dbReference>
<feature type="binding site" evidence="11">
    <location>
        <begin position="31"/>
        <end position="35"/>
    </location>
    <ligand>
        <name>NAD(+)</name>
        <dbReference type="ChEBI" id="CHEBI:57540"/>
    </ligand>
</feature>
<proteinExistence type="inferred from homology"/>
<evidence type="ECO:0000256" key="1">
    <source>
        <dbReference type="ARBA" id="ARBA00004067"/>
    </source>
</evidence>
<dbReference type="SUPFAM" id="SSF50249">
    <property type="entry name" value="Nucleic acid-binding proteins"/>
    <property type="match status" value="1"/>
</dbReference>
<evidence type="ECO:0000256" key="8">
    <source>
        <dbReference type="ARBA" id="ARBA00023027"/>
    </source>
</evidence>
<dbReference type="SMART" id="SM00292">
    <property type="entry name" value="BRCT"/>
    <property type="match status" value="1"/>
</dbReference>
<reference evidence="13 14" key="1">
    <citation type="submission" date="2024-09" db="EMBL/GenBank/DDBJ databases">
        <authorList>
            <person name="Sun Q."/>
            <person name="Mori K."/>
        </authorList>
    </citation>
    <scope>NUCLEOTIDE SEQUENCE [LARGE SCALE GENOMIC DNA]</scope>
    <source>
        <strain evidence="13 14">ATCC 51285</strain>
    </source>
</reference>
<dbReference type="Gene3D" id="1.10.150.20">
    <property type="entry name" value="5' to 3' exonuclease, C-terminal subdomain"/>
    <property type="match status" value="2"/>
</dbReference>
<feature type="binding site" evidence="11">
    <location>
        <position position="412"/>
    </location>
    <ligand>
        <name>Zn(2+)</name>
        <dbReference type="ChEBI" id="CHEBI:29105"/>
    </ligand>
</feature>
<comment type="similarity">
    <text evidence="11">Belongs to the NAD-dependent DNA ligase family. LigA subfamily.</text>
</comment>
<comment type="caution">
    <text evidence="13">The sequence shown here is derived from an EMBL/GenBank/DDBJ whole genome shotgun (WGS) entry which is preliminary data.</text>
</comment>
<dbReference type="InterPro" id="IPR001357">
    <property type="entry name" value="BRCT_dom"/>
</dbReference>
<keyword evidence="8 11" id="KW-0520">NAD</keyword>
<keyword evidence="7 11" id="KW-0460">Magnesium</keyword>
<dbReference type="InterPro" id="IPR010994">
    <property type="entry name" value="RuvA_2-like"/>
</dbReference>
<dbReference type="Gene3D" id="6.20.10.30">
    <property type="match status" value="1"/>
</dbReference>
<name>A0ABV5ZE20_9GAMM</name>
<dbReference type="InterPro" id="IPR041663">
    <property type="entry name" value="DisA/LigA_HHH"/>
</dbReference>
<evidence type="ECO:0000256" key="11">
    <source>
        <dbReference type="HAMAP-Rule" id="MF_01588"/>
    </source>
</evidence>
<dbReference type="CDD" id="cd00114">
    <property type="entry name" value="LIGANc"/>
    <property type="match status" value="1"/>
</dbReference>
<evidence type="ECO:0000256" key="4">
    <source>
        <dbReference type="ARBA" id="ARBA00022723"/>
    </source>
</evidence>
<evidence type="ECO:0000313" key="14">
    <source>
        <dbReference type="Proteomes" id="UP001589628"/>
    </source>
</evidence>
<gene>
    <name evidence="11 13" type="primary">ligA</name>
    <name evidence="13" type="ORF">ACFFLH_13990</name>
</gene>
<protein>
    <recommendedName>
        <fullName evidence="11">DNA ligase</fullName>
        <ecNumber evidence="11">6.5.1.2</ecNumber>
    </recommendedName>
    <alternativeName>
        <fullName evidence="11">Polydeoxyribonucleotide synthase [NAD(+)]</fullName>
    </alternativeName>
</protein>
<dbReference type="CDD" id="cd17748">
    <property type="entry name" value="BRCT_DNA_ligase_like"/>
    <property type="match status" value="1"/>
</dbReference>
<dbReference type="InterPro" id="IPR013839">
    <property type="entry name" value="DNAligase_adenylation"/>
</dbReference>
<evidence type="ECO:0000256" key="3">
    <source>
        <dbReference type="ARBA" id="ARBA00022705"/>
    </source>
</evidence>
<dbReference type="InterPro" id="IPR001679">
    <property type="entry name" value="DNA_ligase"/>
</dbReference>
<keyword evidence="2 11" id="KW-0436">Ligase</keyword>
<dbReference type="Pfam" id="PF03120">
    <property type="entry name" value="OB_DNA_ligase"/>
    <property type="match status" value="1"/>
</dbReference>
<keyword evidence="11" id="KW-0464">Manganese</keyword>
<dbReference type="EMBL" id="JBHLZN010000005">
    <property type="protein sequence ID" value="MFB9887527.1"/>
    <property type="molecule type" value="Genomic_DNA"/>
</dbReference>
<accession>A0ABV5ZE20</accession>
<dbReference type="Proteomes" id="UP001589628">
    <property type="component" value="Unassembled WGS sequence"/>
</dbReference>
<keyword evidence="9 11" id="KW-0234">DNA repair</keyword>
<dbReference type="RefSeq" id="WP_027312695.1">
    <property type="nucleotide sequence ID" value="NZ_JBHLZN010000005.1"/>
</dbReference>
<evidence type="ECO:0000259" key="12">
    <source>
        <dbReference type="PROSITE" id="PS50172"/>
    </source>
</evidence>
<keyword evidence="4 11" id="KW-0479">Metal-binding</keyword>
<dbReference type="InterPro" id="IPR004150">
    <property type="entry name" value="NAD_DNA_ligase_OB"/>
</dbReference>
<dbReference type="EC" id="6.5.1.2" evidence="11"/>
<dbReference type="PANTHER" id="PTHR23389">
    <property type="entry name" value="CHROMOSOME TRANSMISSION FIDELITY FACTOR 18"/>
    <property type="match status" value="1"/>
</dbReference>
<evidence type="ECO:0000256" key="6">
    <source>
        <dbReference type="ARBA" id="ARBA00022833"/>
    </source>
</evidence>
<comment type="cofactor">
    <cofactor evidence="11">
        <name>Mg(2+)</name>
        <dbReference type="ChEBI" id="CHEBI:18420"/>
    </cofactor>
    <cofactor evidence="11">
        <name>Mn(2+)</name>
        <dbReference type="ChEBI" id="CHEBI:29035"/>
    </cofactor>
</comment>
<dbReference type="PIRSF" id="PIRSF001604">
    <property type="entry name" value="LigA"/>
    <property type="match status" value="1"/>
</dbReference>
<feature type="binding site" evidence="11">
    <location>
        <position position="291"/>
    </location>
    <ligand>
        <name>NAD(+)</name>
        <dbReference type="ChEBI" id="CHEBI:57540"/>
    </ligand>
</feature>
<dbReference type="SMART" id="SM00278">
    <property type="entry name" value="HhH1"/>
    <property type="match status" value="4"/>
</dbReference>
<feature type="binding site" evidence="11">
    <location>
        <position position="137"/>
    </location>
    <ligand>
        <name>NAD(+)</name>
        <dbReference type="ChEBI" id="CHEBI:57540"/>
    </ligand>
</feature>
<dbReference type="Pfam" id="PF03119">
    <property type="entry name" value="DNA_ligase_ZBD"/>
    <property type="match status" value="1"/>
</dbReference>
<dbReference type="NCBIfam" id="TIGR00575">
    <property type="entry name" value="dnlj"/>
    <property type="match status" value="1"/>
</dbReference>
<comment type="caution">
    <text evidence="11">Lacks conserved residue(s) required for the propagation of feature annotation.</text>
</comment>
<dbReference type="HAMAP" id="MF_01588">
    <property type="entry name" value="DNA_ligase_A"/>
    <property type="match status" value="1"/>
</dbReference>
<dbReference type="Gene3D" id="3.30.470.30">
    <property type="entry name" value="DNA ligase/mRNA capping enzyme"/>
    <property type="match status" value="1"/>
</dbReference>
<dbReference type="Gene3D" id="1.10.287.610">
    <property type="entry name" value="Helix hairpin bin"/>
    <property type="match status" value="1"/>
</dbReference>
<dbReference type="InterPro" id="IPR004149">
    <property type="entry name" value="Znf_DNAligase_C4"/>
</dbReference>
<evidence type="ECO:0000256" key="5">
    <source>
        <dbReference type="ARBA" id="ARBA00022763"/>
    </source>
</evidence>